<dbReference type="EMBL" id="VJVZ01000005">
    <property type="protein sequence ID" value="TRW24772.1"/>
    <property type="molecule type" value="Genomic_DNA"/>
</dbReference>
<organism evidence="3 4">
    <name type="scientific">Flavobacterium zepuense</name>
    <dbReference type="NCBI Taxonomy" id="2593302"/>
    <lineage>
        <taxon>Bacteria</taxon>
        <taxon>Pseudomonadati</taxon>
        <taxon>Bacteroidota</taxon>
        <taxon>Flavobacteriia</taxon>
        <taxon>Flavobacteriales</taxon>
        <taxon>Flavobacteriaceae</taxon>
        <taxon>Flavobacterium</taxon>
    </lineage>
</organism>
<dbReference type="AlphaFoldDB" id="A0A552V2T8"/>
<proteinExistence type="predicted"/>
<dbReference type="InterPro" id="IPR025665">
    <property type="entry name" value="Beta-barrel_OMP_2"/>
</dbReference>
<dbReference type="RefSeq" id="WP_143373176.1">
    <property type="nucleotide sequence ID" value="NZ_VJVZ01000005.1"/>
</dbReference>
<name>A0A552V2T8_9FLAO</name>
<evidence type="ECO:0000313" key="3">
    <source>
        <dbReference type="EMBL" id="TRW24772.1"/>
    </source>
</evidence>
<dbReference type="SUPFAM" id="SSF56925">
    <property type="entry name" value="OMPA-like"/>
    <property type="match status" value="1"/>
</dbReference>
<accession>A0A552V2T8</accession>
<feature type="chain" id="PRO_5021960193" evidence="1">
    <location>
        <begin position="20"/>
        <end position="176"/>
    </location>
</feature>
<evidence type="ECO:0000259" key="2">
    <source>
        <dbReference type="Pfam" id="PF13568"/>
    </source>
</evidence>
<feature type="signal peptide" evidence="1">
    <location>
        <begin position="1"/>
        <end position="19"/>
    </location>
</feature>
<gene>
    <name evidence="3" type="ORF">FMM05_09740</name>
</gene>
<dbReference type="Gene3D" id="2.40.160.20">
    <property type="match status" value="1"/>
</dbReference>
<dbReference type="Proteomes" id="UP000320643">
    <property type="component" value="Unassembled WGS sequence"/>
</dbReference>
<dbReference type="OrthoDB" id="947434at2"/>
<dbReference type="InterPro" id="IPR011250">
    <property type="entry name" value="OMP/PagP_B-barrel"/>
</dbReference>
<evidence type="ECO:0000256" key="1">
    <source>
        <dbReference type="SAM" id="SignalP"/>
    </source>
</evidence>
<dbReference type="Pfam" id="PF13568">
    <property type="entry name" value="OMP_b-brl_2"/>
    <property type="match status" value="1"/>
</dbReference>
<keyword evidence="4" id="KW-1185">Reference proteome</keyword>
<feature type="domain" description="Outer membrane protein beta-barrel" evidence="2">
    <location>
        <begin position="19"/>
        <end position="153"/>
    </location>
</feature>
<keyword evidence="1" id="KW-0732">Signal</keyword>
<protein>
    <submittedName>
        <fullName evidence="3">Porin family protein</fullName>
    </submittedName>
</protein>
<reference evidence="3 4" key="1">
    <citation type="submission" date="2019-07" db="EMBL/GenBank/DDBJ databases">
        <title>Flavobacterium sp. nov., isolated from glacier ice.</title>
        <authorList>
            <person name="Liu Q."/>
            <person name="Xin Y.-H."/>
        </authorList>
    </citation>
    <scope>NUCLEOTIDE SEQUENCE [LARGE SCALE GENOMIC DNA]</scope>
    <source>
        <strain evidence="3 4">ZT4R6</strain>
    </source>
</reference>
<comment type="caution">
    <text evidence="3">The sequence shown here is derived from an EMBL/GenBank/DDBJ whole genome shotgun (WGS) entry which is preliminary data.</text>
</comment>
<evidence type="ECO:0000313" key="4">
    <source>
        <dbReference type="Proteomes" id="UP000320643"/>
    </source>
</evidence>
<sequence length="176" mass="19011">MKKLLLAAALTLGCYGANAQSWGIKGGVNFANLTGDGDSNFNVLTSFHAGLLYEIHVVDIFSVQPELLYSVQGAKLKGSDDDVKLNYFSVPVVAKLYLTDGFNIQAGPQFGMLLSESDNFKSFNSNTFDFGVAAGLEFFITDGLFAQARYYAGTKEVAENADLKNTTVQVSLGFIF</sequence>